<comment type="function">
    <text evidence="7">Plays a role in the transport of magnesium and cobalt ions.</text>
</comment>
<comment type="similarity">
    <text evidence="1">Belongs to the UPF0053 family.</text>
</comment>
<evidence type="ECO:0000256" key="6">
    <source>
        <dbReference type="ARBA" id="ARBA00023285"/>
    </source>
</evidence>
<feature type="domain" description="CBS" evidence="11">
    <location>
        <begin position="145"/>
        <end position="202"/>
    </location>
</feature>
<evidence type="ECO:0000256" key="7">
    <source>
        <dbReference type="ARBA" id="ARBA00037273"/>
    </source>
</evidence>
<dbReference type="SUPFAM" id="SSF54631">
    <property type="entry name" value="CBS-domain pair"/>
    <property type="match status" value="1"/>
</dbReference>
<dbReference type="InterPro" id="IPR044751">
    <property type="entry name" value="Ion_transp-like_CBS"/>
</dbReference>
<gene>
    <name evidence="12" type="primary">corC</name>
    <name evidence="12" type="ORF">BN112_2105</name>
</gene>
<dbReference type="InterPro" id="IPR046342">
    <property type="entry name" value="CBS_dom_sf"/>
</dbReference>
<evidence type="ECO:0000259" key="11">
    <source>
        <dbReference type="PROSITE" id="PS51371"/>
    </source>
</evidence>
<dbReference type="EMBL" id="HE965806">
    <property type="protein sequence ID" value="CCJ54022.1"/>
    <property type="molecule type" value="Genomic_DNA"/>
</dbReference>
<dbReference type="Gene3D" id="3.10.580.10">
    <property type="entry name" value="CBS-domain"/>
    <property type="match status" value="1"/>
</dbReference>
<reference evidence="12 13" key="1">
    <citation type="journal article" date="2012" name="BMC Genomics">
        <title>Comparative genomics of the classical Bordetella subspecies: the evolution and exchange of virulence-associated diversity amongst closely related pathogens.</title>
        <authorList>
            <person name="Park J."/>
            <person name="Zhang Y."/>
            <person name="Buboltz A.M."/>
            <person name="Zhang X."/>
            <person name="Schuster S.C."/>
            <person name="Ahuja U."/>
            <person name="Liu M."/>
            <person name="Miller J.F."/>
            <person name="Sebaihia M."/>
            <person name="Bentley S.D."/>
            <person name="Parkhill J."/>
            <person name="Harvill E.T."/>
        </authorList>
    </citation>
    <scope>NUCLEOTIDE SEQUENCE [LARGE SCALE GENOMIC DNA]</scope>
    <source>
        <strain evidence="12 13">253</strain>
    </source>
</reference>
<dbReference type="GO" id="GO:0050660">
    <property type="term" value="F:flavin adenine dinucleotide binding"/>
    <property type="evidence" value="ECO:0007669"/>
    <property type="project" value="InterPro"/>
</dbReference>
<keyword evidence="6" id="KW-0170">Cobalt</keyword>
<dbReference type="CDD" id="cd04590">
    <property type="entry name" value="CBS_pair_CorC_HlyC_assoc"/>
    <property type="match status" value="1"/>
</dbReference>
<organism evidence="12 13">
    <name type="scientific">Bordetella bronchiseptica 253</name>
    <dbReference type="NCBI Taxonomy" id="568707"/>
    <lineage>
        <taxon>Bacteria</taxon>
        <taxon>Pseudomonadati</taxon>
        <taxon>Pseudomonadota</taxon>
        <taxon>Betaproteobacteria</taxon>
        <taxon>Burkholderiales</taxon>
        <taxon>Alcaligenaceae</taxon>
        <taxon>Bordetella</taxon>
    </lineage>
</organism>
<proteinExistence type="inferred from homology"/>
<evidence type="ECO:0000256" key="3">
    <source>
        <dbReference type="ARBA" id="ARBA00022737"/>
    </source>
</evidence>
<sequence>MSAWTMSDPYPATEAHAQRAAKSSPKSLLDRLLSLVRREPEDRERIKAILEAAHERELLDAESYAMIKGALAVSERTVADIMVPRSRMDLLDIAQPLPQLLATIIETAHSRFPVYEDDRDNIIGILLAKDLLRYMLEPALDIRSLVRPAVFIPEVKRLNVLLREFRASRNHLAIVIDEHGGISGLVTMEDVLEQIVGDIEDEFDEDEEESIFPEGENQWRLTASTDISHFNATFATDLPDDEYDSVGGWLGGQLGRIPRRGDSADHDGLHIEVVRADARRALWLRVRRIAGAQPPASAAE</sequence>
<dbReference type="HOGENOM" id="CLU_015237_3_0_4"/>
<dbReference type="Gene3D" id="3.30.465.10">
    <property type="match status" value="1"/>
</dbReference>
<feature type="region of interest" description="Disordered" evidence="10">
    <location>
        <begin position="1"/>
        <end position="24"/>
    </location>
</feature>
<dbReference type="Pfam" id="PF21917">
    <property type="entry name" value="NMB0537_N"/>
    <property type="match status" value="1"/>
</dbReference>
<keyword evidence="2" id="KW-0813">Transport</keyword>
<evidence type="ECO:0000256" key="5">
    <source>
        <dbReference type="ARBA" id="ARBA00023122"/>
    </source>
</evidence>
<evidence type="ECO:0000256" key="9">
    <source>
        <dbReference type="PROSITE-ProRule" id="PRU00703"/>
    </source>
</evidence>
<evidence type="ECO:0000256" key="4">
    <source>
        <dbReference type="ARBA" id="ARBA00022842"/>
    </source>
</evidence>
<dbReference type="FunFam" id="3.10.580.10:FF:000002">
    <property type="entry name" value="Magnesium/cobalt efflux protein CorC"/>
    <property type="match status" value="1"/>
</dbReference>
<evidence type="ECO:0000256" key="1">
    <source>
        <dbReference type="ARBA" id="ARBA00006337"/>
    </source>
</evidence>
<dbReference type="PROSITE" id="PS51371">
    <property type="entry name" value="CBS"/>
    <property type="match status" value="2"/>
</dbReference>
<keyword evidence="5 9" id="KW-0129">CBS domain</keyword>
<dbReference type="InterPro" id="IPR000644">
    <property type="entry name" value="CBS_dom"/>
</dbReference>
<dbReference type="InterPro" id="IPR016169">
    <property type="entry name" value="FAD-bd_PCMH_sub2"/>
</dbReference>
<dbReference type="GO" id="GO:0005886">
    <property type="term" value="C:plasma membrane"/>
    <property type="evidence" value="ECO:0007669"/>
    <property type="project" value="TreeGrafter"/>
</dbReference>
<dbReference type="Pfam" id="PF03471">
    <property type="entry name" value="CorC_HlyC"/>
    <property type="match status" value="1"/>
</dbReference>
<dbReference type="Proteomes" id="UP000007564">
    <property type="component" value="Chromosome"/>
</dbReference>
<dbReference type="SUPFAM" id="SSF56176">
    <property type="entry name" value="FAD-binding/transporter-associated domain-like"/>
    <property type="match status" value="1"/>
</dbReference>
<protein>
    <recommendedName>
        <fullName evidence="8">Magnesium and cobalt efflux protein CorC</fullName>
    </recommendedName>
</protein>
<evidence type="ECO:0000256" key="2">
    <source>
        <dbReference type="ARBA" id="ARBA00022448"/>
    </source>
</evidence>
<dbReference type="InterPro" id="IPR054115">
    <property type="entry name" value="CorC_N"/>
</dbReference>
<dbReference type="InterPro" id="IPR036318">
    <property type="entry name" value="FAD-bd_PCMH-like_sf"/>
</dbReference>
<dbReference type="KEGG" id="bbh:BN112_2105"/>
<evidence type="ECO:0000256" key="8">
    <source>
        <dbReference type="ARBA" id="ARBA00040729"/>
    </source>
</evidence>
<name>A0A0C6P7A8_BORBO</name>
<dbReference type="Pfam" id="PF00571">
    <property type="entry name" value="CBS"/>
    <property type="match status" value="2"/>
</dbReference>
<accession>A0A0C6P7A8</accession>
<dbReference type="PANTHER" id="PTHR22777:SF27">
    <property type="entry name" value="MAGNESIUM AND COBALT EFFLUX PROTEIN CORC"/>
    <property type="match status" value="1"/>
</dbReference>
<dbReference type="SMART" id="SM01091">
    <property type="entry name" value="CorC_HlyC"/>
    <property type="match status" value="1"/>
</dbReference>
<dbReference type="InterPro" id="IPR005170">
    <property type="entry name" value="Transptr-assoc_dom"/>
</dbReference>
<evidence type="ECO:0000313" key="13">
    <source>
        <dbReference type="Proteomes" id="UP000007564"/>
    </source>
</evidence>
<keyword evidence="3" id="KW-0677">Repeat</keyword>
<dbReference type="PANTHER" id="PTHR22777">
    <property type="entry name" value="HEMOLYSIN-RELATED"/>
    <property type="match status" value="1"/>
</dbReference>
<dbReference type="OrthoDB" id="9798188at2"/>
<evidence type="ECO:0000256" key="10">
    <source>
        <dbReference type="SAM" id="MobiDB-lite"/>
    </source>
</evidence>
<evidence type="ECO:0000313" key="12">
    <source>
        <dbReference type="EMBL" id="CCJ54022.1"/>
    </source>
</evidence>
<keyword evidence="4" id="KW-0460">Magnesium</keyword>
<dbReference type="AlphaFoldDB" id="A0A0C6P7A8"/>
<feature type="domain" description="CBS" evidence="11">
    <location>
        <begin position="82"/>
        <end position="142"/>
    </location>
</feature>